<evidence type="ECO:0000313" key="1">
    <source>
        <dbReference type="EMBL" id="GHF64719.1"/>
    </source>
</evidence>
<dbReference type="AlphaFoldDB" id="A0A8J3H1D8"/>
<name>A0A8J3H1D8_9RHOB</name>
<dbReference type="EMBL" id="BNCJ01000016">
    <property type="protein sequence ID" value="GHF64719.1"/>
    <property type="molecule type" value="Genomic_DNA"/>
</dbReference>
<proteinExistence type="predicted"/>
<dbReference type="Proteomes" id="UP000626220">
    <property type="component" value="Unassembled WGS sequence"/>
</dbReference>
<accession>A0A8J3H1D8</accession>
<gene>
    <name evidence="1" type="ORF">GCM10017056_39880</name>
</gene>
<organism evidence="1 2">
    <name type="scientific">Seohaeicola zhoushanensis</name>
    <dbReference type="NCBI Taxonomy" id="1569283"/>
    <lineage>
        <taxon>Bacteria</taxon>
        <taxon>Pseudomonadati</taxon>
        <taxon>Pseudomonadota</taxon>
        <taxon>Alphaproteobacteria</taxon>
        <taxon>Rhodobacterales</taxon>
        <taxon>Roseobacteraceae</taxon>
        <taxon>Seohaeicola</taxon>
    </lineage>
</organism>
<comment type="caution">
    <text evidence="1">The sequence shown here is derived from an EMBL/GenBank/DDBJ whole genome shotgun (WGS) entry which is preliminary data.</text>
</comment>
<reference evidence="1" key="2">
    <citation type="submission" date="2020-09" db="EMBL/GenBank/DDBJ databases">
        <authorList>
            <person name="Sun Q."/>
            <person name="Kim S."/>
        </authorList>
    </citation>
    <scope>NUCLEOTIDE SEQUENCE</scope>
    <source>
        <strain evidence="1">KCTC 42650</strain>
    </source>
</reference>
<sequence>MTLGLAAARLYVLWLRRQEWADHRAVFSTEIHESNRATDPGHKLDDLGWLYAAAAQAVETVEQFGGLSERALLVKGPTRKRANFGASFDAFRLRQECAGQGIGDTLNSRLVVW</sequence>
<evidence type="ECO:0000313" key="2">
    <source>
        <dbReference type="Proteomes" id="UP000626220"/>
    </source>
</evidence>
<protein>
    <submittedName>
        <fullName evidence="1">Uncharacterized protein</fullName>
    </submittedName>
</protein>
<keyword evidence="2" id="KW-1185">Reference proteome</keyword>
<reference evidence="1" key="1">
    <citation type="journal article" date="2014" name="Int. J. Syst. Evol. Microbiol.">
        <title>Complete genome sequence of Corynebacterium casei LMG S-19264T (=DSM 44701T), isolated from a smear-ripened cheese.</title>
        <authorList>
            <consortium name="US DOE Joint Genome Institute (JGI-PGF)"/>
            <person name="Walter F."/>
            <person name="Albersmeier A."/>
            <person name="Kalinowski J."/>
            <person name="Ruckert C."/>
        </authorList>
    </citation>
    <scope>NUCLEOTIDE SEQUENCE</scope>
    <source>
        <strain evidence="1">KCTC 42650</strain>
    </source>
</reference>